<evidence type="ECO:0000313" key="1">
    <source>
        <dbReference type="EMBL" id="MBO1326222.1"/>
    </source>
</evidence>
<accession>A0A939HME2</accession>
<proteinExistence type="predicted"/>
<organism evidence="1 2">
    <name type="scientific">Acetobacter garciniae</name>
    <dbReference type="NCBI Taxonomy" id="2817435"/>
    <lineage>
        <taxon>Bacteria</taxon>
        <taxon>Pseudomonadati</taxon>
        <taxon>Pseudomonadota</taxon>
        <taxon>Alphaproteobacteria</taxon>
        <taxon>Acetobacterales</taxon>
        <taxon>Acetobacteraceae</taxon>
        <taxon>Acetobacter</taxon>
    </lineage>
</organism>
<name>A0A939HME2_9PROT</name>
<protein>
    <submittedName>
        <fullName evidence="1">Uncharacterized protein</fullName>
    </submittedName>
</protein>
<dbReference type="RefSeq" id="WP_207846910.1">
    <property type="nucleotide sequence ID" value="NZ_JAFVMH010000008.1"/>
</dbReference>
<evidence type="ECO:0000313" key="2">
    <source>
        <dbReference type="Proteomes" id="UP000664073"/>
    </source>
</evidence>
<reference evidence="1" key="1">
    <citation type="submission" date="2021-03" db="EMBL/GenBank/DDBJ databases">
        <title>The complete genome sequence of Acetobacter sp. TBRC 12339.</title>
        <authorList>
            <person name="Charoenyingcharoen P."/>
            <person name="Yukphan P."/>
        </authorList>
    </citation>
    <scope>NUCLEOTIDE SEQUENCE</scope>
    <source>
        <strain evidence="1">TBRC 12339</strain>
    </source>
</reference>
<dbReference type="Proteomes" id="UP000664073">
    <property type="component" value="Unassembled WGS sequence"/>
</dbReference>
<keyword evidence="2" id="KW-1185">Reference proteome</keyword>
<sequence>MSCEDLRVRVSCHGPGPDRAALRDQIRREIGDGDRCHLPPMGGLWTTRSALGFQAEQYHEDFYQPLLTRLSARFRHLTFEVFSAMCCDHAAIDPTVLEIWQGGACRGHGTFSPVAFMAVQSVPRLRRWPDAGTLYTIDPGIAALWPRLRPPPWLRHVGRRAPDIGAWRILEGFDVACPERLYNPVAGIVLIAGPQACRVISGVDVYGRVAGETTRPYGEICRDFPELARWCDMWVAHNRRAARAGRRAAARYNRHIVRMRALYGEDWDAIPF</sequence>
<comment type="caution">
    <text evidence="1">The sequence shown here is derived from an EMBL/GenBank/DDBJ whole genome shotgun (WGS) entry which is preliminary data.</text>
</comment>
<gene>
    <name evidence="1" type="ORF">J2D77_13790</name>
</gene>
<dbReference type="AlphaFoldDB" id="A0A939HME2"/>
<dbReference type="EMBL" id="JAFVMH010000008">
    <property type="protein sequence ID" value="MBO1326222.1"/>
    <property type="molecule type" value="Genomic_DNA"/>
</dbReference>